<keyword evidence="2" id="KW-0238">DNA-binding</keyword>
<evidence type="ECO:0000256" key="3">
    <source>
        <dbReference type="ARBA" id="ARBA00023163"/>
    </source>
</evidence>
<dbReference type="PANTHER" id="PTHR30146:SF153">
    <property type="entry name" value="LACTOSE OPERON REPRESSOR"/>
    <property type="match status" value="1"/>
</dbReference>
<dbReference type="EMBL" id="SODU01000004">
    <property type="protein sequence ID" value="TDW84405.1"/>
    <property type="molecule type" value="Genomic_DNA"/>
</dbReference>
<dbReference type="InterPro" id="IPR046335">
    <property type="entry name" value="LacI/GalR-like_sensor"/>
</dbReference>
<keyword evidence="3" id="KW-0804">Transcription</keyword>
<dbReference type="Gene3D" id="1.10.260.40">
    <property type="entry name" value="lambda repressor-like DNA-binding domains"/>
    <property type="match status" value="1"/>
</dbReference>
<evidence type="ECO:0000259" key="4">
    <source>
        <dbReference type="PROSITE" id="PS50932"/>
    </source>
</evidence>
<comment type="caution">
    <text evidence="5">The sequence shown here is derived from an EMBL/GenBank/DDBJ whole genome shotgun (WGS) entry which is preliminary data.</text>
</comment>
<organism evidence="5 6">
    <name type="scientific">Kribbella pratensis</name>
    <dbReference type="NCBI Taxonomy" id="2512112"/>
    <lineage>
        <taxon>Bacteria</taxon>
        <taxon>Bacillati</taxon>
        <taxon>Actinomycetota</taxon>
        <taxon>Actinomycetes</taxon>
        <taxon>Propionibacteriales</taxon>
        <taxon>Kribbellaceae</taxon>
        <taxon>Kribbella</taxon>
    </lineage>
</organism>
<dbReference type="CDD" id="cd01392">
    <property type="entry name" value="HTH_LacI"/>
    <property type="match status" value="1"/>
</dbReference>
<evidence type="ECO:0000256" key="2">
    <source>
        <dbReference type="ARBA" id="ARBA00023125"/>
    </source>
</evidence>
<evidence type="ECO:0000313" key="5">
    <source>
        <dbReference type="EMBL" id="TDW84405.1"/>
    </source>
</evidence>
<accession>A0ABY2F7N7</accession>
<feature type="domain" description="HTH lacI-type" evidence="4">
    <location>
        <begin position="11"/>
        <end position="65"/>
    </location>
</feature>
<keyword evidence="1" id="KW-0805">Transcription regulation</keyword>
<keyword evidence="6" id="KW-1185">Reference proteome</keyword>
<dbReference type="Pfam" id="PF13377">
    <property type="entry name" value="Peripla_BP_3"/>
    <property type="match status" value="1"/>
</dbReference>
<dbReference type="PROSITE" id="PS50932">
    <property type="entry name" value="HTH_LACI_2"/>
    <property type="match status" value="1"/>
</dbReference>
<dbReference type="PROSITE" id="PS00356">
    <property type="entry name" value="HTH_LACI_1"/>
    <property type="match status" value="1"/>
</dbReference>
<sequence>MTRQPSSGDRPTVKDVAASSGVSATTVSRVLAGNYPVSTATRARVMKAVRELDYVINAQARALGGGGTKTVAFIVHDLVGPAFAYVGQGVEQQATAEGRLCLVCTTHGDPERELELIELMREQQAEAVVLVGGGSNSRSYVERITQIARALDKSGSRLVLCGRPPLSPEVPATVVEYDNEGGAYAITSYLISLGHRDIAFLGAGEPGHTTVDGRLRGFERAHEAHHLPMTPQRTRAITFDRESGYQATRDLLARGEKFTAIFAATDVVASGVLVALREAGLRVPDDVSVVGYDDIPLARDLTPELTTVHVDHEELGRTAVRYALNRDRHAMSQHTVIGTHVVIRNSTGPAPKPARTRPGK</sequence>
<dbReference type="PANTHER" id="PTHR30146">
    <property type="entry name" value="LACI-RELATED TRANSCRIPTIONAL REPRESSOR"/>
    <property type="match status" value="1"/>
</dbReference>
<dbReference type="InterPro" id="IPR000843">
    <property type="entry name" value="HTH_LacI"/>
</dbReference>
<evidence type="ECO:0000256" key="1">
    <source>
        <dbReference type="ARBA" id="ARBA00023015"/>
    </source>
</evidence>
<gene>
    <name evidence="5" type="ORF">EV137_7216</name>
</gene>
<dbReference type="Pfam" id="PF00356">
    <property type="entry name" value="LacI"/>
    <property type="match status" value="1"/>
</dbReference>
<dbReference type="SUPFAM" id="SSF47413">
    <property type="entry name" value="lambda repressor-like DNA-binding domains"/>
    <property type="match status" value="1"/>
</dbReference>
<dbReference type="RefSeq" id="WP_134012906.1">
    <property type="nucleotide sequence ID" value="NZ_SODU01000004.1"/>
</dbReference>
<reference evidence="5 6" key="1">
    <citation type="submission" date="2019-03" db="EMBL/GenBank/DDBJ databases">
        <title>Genomic Encyclopedia of Type Strains, Phase III (KMG-III): the genomes of soil and plant-associated and newly described type strains.</title>
        <authorList>
            <person name="Whitman W."/>
        </authorList>
    </citation>
    <scope>NUCLEOTIDE SEQUENCE [LARGE SCALE GENOMIC DNA]</scope>
    <source>
        <strain evidence="5 6">VKMAc-2574</strain>
    </source>
</reference>
<name>A0ABY2F7N7_9ACTN</name>
<protein>
    <submittedName>
        <fullName evidence="5">LacI family transcriptional regulator</fullName>
    </submittedName>
</protein>
<dbReference type="InterPro" id="IPR010982">
    <property type="entry name" value="Lambda_DNA-bd_dom_sf"/>
</dbReference>
<dbReference type="SUPFAM" id="SSF53822">
    <property type="entry name" value="Periplasmic binding protein-like I"/>
    <property type="match status" value="1"/>
</dbReference>
<dbReference type="SMART" id="SM00354">
    <property type="entry name" value="HTH_LACI"/>
    <property type="match status" value="1"/>
</dbReference>
<evidence type="ECO:0000313" key="6">
    <source>
        <dbReference type="Proteomes" id="UP000295060"/>
    </source>
</evidence>
<proteinExistence type="predicted"/>
<dbReference type="Proteomes" id="UP000295060">
    <property type="component" value="Unassembled WGS sequence"/>
</dbReference>
<dbReference type="CDD" id="cd06267">
    <property type="entry name" value="PBP1_LacI_sugar_binding-like"/>
    <property type="match status" value="1"/>
</dbReference>
<dbReference type="Gene3D" id="3.40.50.2300">
    <property type="match status" value="2"/>
</dbReference>
<dbReference type="InterPro" id="IPR028082">
    <property type="entry name" value="Peripla_BP_I"/>
</dbReference>